<dbReference type="GO" id="GO:0006420">
    <property type="term" value="P:arginyl-tRNA aminoacylation"/>
    <property type="evidence" value="ECO:0007669"/>
    <property type="project" value="InterPro"/>
</dbReference>
<dbReference type="NCBIfam" id="TIGR00211">
    <property type="entry name" value="glyS"/>
    <property type="match status" value="1"/>
</dbReference>
<evidence type="ECO:0000256" key="3">
    <source>
        <dbReference type="ARBA" id="ARBA00011209"/>
    </source>
</evidence>
<comment type="subunit">
    <text evidence="3">Tetramer of two alpha and two beta subunits.</text>
</comment>
<accession>A0A4D6Y0I5</accession>
<dbReference type="RefSeq" id="WP_187307830.1">
    <property type="nucleotide sequence ID" value="NZ_CP033004.1"/>
</dbReference>
<evidence type="ECO:0000313" key="16">
    <source>
        <dbReference type="Proteomes" id="UP000298566"/>
    </source>
</evidence>
<name>A0A4D6Y0I5_BUCMH</name>
<dbReference type="Proteomes" id="UP000298566">
    <property type="component" value="Chromosome"/>
</dbReference>
<dbReference type="GO" id="GO:0005524">
    <property type="term" value="F:ATP binding"/>
    <property type="evidence" value="ECO:0007669"/>
    <property type="project" value="UniProtKB-KW"/>
</dbReference>
<organism evidence="15 16">
    <name type="scientific">Buchnera aphidicola subsp. Melaphis rhois</name>
    <dbReference type="NCBI Taxonomy" id="118103"/>
    <lineage>
        <taxon>Bacteria</taxon>
        <taxon>Pseudomonadati</taxon>
        <taxon>Pseudomonadota</taxon>
        <taxon>Gammaproteobacteria</taxon>
        <taxon>Enterobacterales</taxon>
        <taxon>Erwiniaceae</taxon>
        <taxon>Buchnera</taxon>
    </lineage>
</organism>
<proteinExistence type="inferred from homology"/>
<evidence type="ECO:0000256" key="1">
    <source>
        <dbReference type="ARBA" id="ARBA00004496"/>
    </source>
</evidence>
<dbReference type="PANTHER" id="PTHR30075">
    <property type="entry name" value="GLYCYL-TRNA SYNTHETASE"/>
    <property type="match status" value="1"/>
</dbReference>
<evidence type="ECO:0000256" key="8">
    <source>
        <dbReference type="ARBA" id="ARBA00022741"/>
    </source>
</evidence>
<evidence type="ECO:0000256" key="5">
    <source>
        <dbReference type="ARBA" id="ARBA00022032"/>
    </source>
</evidence>
<comment type="catalytic activity">
    <reaction evidence="13">
        <text>tRNA(Gly) + glycine + ATP = glycyl-tRNA(Gly) + AMP + diphosphate</text>
        <dbReference type="Rhea" id="RHEA:16013"/>
        <dbReference type="Rhea" id="RHEA-COMP:9664"/>
        <dbReference type="Rhea" id="RHEA-COMP:9683"/>
        <dbReference type="ChEBI" id="CHEBI:30616"/>
        <dbReference type="ChEBI" id="CHEBI:33019"/>
        <dbReference type="ChEBI" id="CHEBI:57305"/>
        <dbReference type="ChEBI" id="CHEBI:78442"/>
        <dbReference type="ChEBI" id="CHEBI:78522"/>
        <dbReference type="ChEBI" id="CHEBI:456215"/>
        <dbReference type="EC" id="6.1.1.14"/>
    </reaction>
</comment>
<keyword evidence="9" id="KW-0067">ATP-binding</keyword>
<evidence type="ECO:0000256" key="6">
    <source>
        <dbReference type="ARBA" id="ARBA00022490"/>
    </source>
</evidence>
<dbReference type="AlphaFoldDB" id="A0A4D6Y0I5"/>
<keyword evidence="7 15" id="KW-0436">Ligase</keyword>
<evidence type="ECO:0000256" key="7">
    <source>
        <dbReference type="ARBA" id="ARBA00022598"/>
    </source>
</evidence>
<evidence type="ECO:0000259" key="14">
    <source>
        <dbReference type="Pfam" id="PF05746"/>
    </source>
</evidence>
<evidence type="ECO:0000256" key="2">
    <source>
        <dbReference type="ARBA" id="ARBA00008226"/>
    </source>
</evidence>
<dbReference type="Pfam" id="PF02092">
    <property type="entry name" value="tRNA_synt_2f"/>
    <property type="match status" value="1"/>
</dbReference>
<feature type="domain" description="DALR anticodon binding" evidence="14">
    <location>
        <begin position="247"/>
        <end position="345"/>
    </location>
</feature>
<keyword evidence="6" id="KW-0963">Cytoplasm</keyword>
<gene>
    <name evidence="15" type="ORF">D9V73_00635</name>
</gene>
<reference evidence="15 16" key="1">
    <citation type="submission" date="2018-10" db="EMBL/GenBank/DDBJ databases">
        <title>Comparative functional genomics of the obligate endosymbiont Buchnera aphidicola.</title>
        <authorList>
            <person name="Chong R.A."/>
        </authorList>
    </citation>
    <scope>NUCLEOTIDE SEQUENCE [LARGE SCALE GENOMIC DNA]</scope>
    <source>
        <strain evidence="15 16">Mrh</strain>
    </source>
</reference>
<dbReference type="InterPro" id="IPR008909">
    <property type="entry name" value="DALR_anticod-bd"/>
</dbReference>
<dbReference type="GO" id="GO:0005829">
    <property type="term" value="C:cytosol"/>
    <property type="evidence" value="ECO:0007669"/>
    <property type="project" value="TreeGrafter"/>
</dbReference>
<feature type="non-terminal residue" evidence="15">
    <location>
        <position position="1"/>
    </location>
</feature>
<keyword evidence="10" id="KW-0648">Protein biosynthesis</keyword>
<evidence type="ECO:0000256" key="10">
    <source>
        <dbReference type="ARBA" id="ARBA00022917"/>
    </source>
</evidence>
<evidence type="ECO:0000256" key="11">
    <source>
        <dbReference type="ARBA" id="ARBA00023146"/>
    </source>
</evidence>
<evidence type="ECO:0000256" key="12">
    <source>
        <dbReference type="ARBA" id="ARBA00031650"/>
    </source>
</evidence>
<evidence type="ECO:0000256" key="9">
    <source>
        <dbReference type="ARBA" id="ARBA00022840"/>
    </source>
</evidence>
<evidence type="ECO:0000313" key="15">
    <source>
        <dbReference type="EMBL" id="QCI23162.1"/>
    </source>
</evidence>
<dbReference type="EC" id="6.1.1.14" evidence="4"/>
<comment type="subcellular location">
    <subcellularLocation>
        <location evidence="1">Cytoplasm</location>
    </subcellularLocation>
</comment>
<dbReference type="SUPFAM" id="SSF109604">
    <property type="entry name" value="HD-domain/PDEase-like"/>
    <property type="match status" value="1"/>
</dbReference>
<dbReference type="EMBL" id="CP033004">
    <property type="protein sequence ID" value="QCI23162.1"/>
    <property type="molecule type" value="Genomic_DNA"/>
</dbReference>
<keyword evidence="8" id="KW-0547">Nucleotide-binding</keyword>
<comment type="similarity">
    <text evidence="2">Belongs to the class-II aminoacyl-tRNA synthetase family.</text>
</comment>
<dbReference type="InterPro" id="IPR015944">
    <property type="entry name" value="Gly-tRNA-synth_bsu"/>
</dbReference>
<protein>
    <recommendedName>
        <fullName evidence="5">Glycine--tRNA ligase beta subunit</fullName>
        <ecNumber evidence="4">6.1.1.14</ecNumber>
    </recommendedName>
    <alternativeName>
        <fullName evidence="12">Glycyl-tRNA synthetase beta subunit</fullName>
    </alternativeName>
</protein>
<evidence type="ECO:0000256" key="13">
    <source>
        <dbReference type="ARBA" id="ARBA00047937"/>
    </source>
</evidence>
<dbReference type="Pfam" id="PF05746">
    <property type="entry name" value="DALR_1"/>
    <property type="match status" value="1"/>
</dbReference>
<keyword evidence="11" id="KW-0030">Aminoacyl-tRNA synthetase</keyword>
<dbReference type="PROSITE" id="PS50861">
    <property type="entry name" value="AA_TRNA_LIGASE_II_GLYAB"/>
    <property type="match status" value="1"/>
</dbReference>
<dbReference type="PANTHER" id="PTHR30075:SF2">
    <property type="entry name" value="GLYCINE--TRNA LIGASE, CHLOROPLASTIC_MITOCHONDRIAL 2"/>
    <property type="match status" value="1"/>
</dbReference>
<sequence>KDQKIPFNNYRSLLKNVIFQTSLGSIFEKTNRIKELVTWIIQFTHADIKDCIRAANLCKCDLMTDMVFEFPEMQGYIGMYYALHHGESKNVAKAIKEHYLPRTSQDIVPLNPVSYSLALADKIDTLVGLFTIGKNSTSGDKDPFSLRRLAIAIIRIILTNKLSIDLFKLLNQSLNIYNNIEDKTLILKSLKKFILDKIYFIYIKQKHIPSVIKSVLTCNITQLLDIDARIKAISDIYHSDALKLLILTHKRISSILILSNEVLYEEIKYELIKKQEEKIIISLLESIQNKIQLLFVKKEYKLILLELYNLYKPVCDFFNNIKIQDKNYSIKINRLTMLKKIQNLFLNVANFSILY</sequence>
<evidence type="ECO:0000256" key="4">
    <source>
        <dbReference type="ARBA" id="ARBA00012829"/>
    </source>
</evidence>
<dbReference type="InterPro" id="IPR006194">
    <property type="entry name" value="Gly-tRNA-synth_heterodimer"/>
</dbReference>
<dbReference type="GO" id="GO:0006426">
    <property type="term" value="P:glycyl-tRNA aminoacylation"/>
    <property type="evidence" value="ECO:0007669"/>
    <property type="project" value="InterPro"/>
</dbReference>
<dbReference type="GO" id="GO:0004814">
    <property type="term" value="F:arginine-tRNA ligase activity"/>
    <property type="evidence" value="ECO:0007669"/>
    <property type="project" value="InterPro"/>
</dbReference>
<dbReference type="GO" id="GO:0004820">
    <property type="term" value="F:glycine-tRNA ligase activity"/>
    <property type="evidence" value="ECO:0007669"/>
    <property type="project" value="UniProtKB-EC"/>
</dbReference>